<evidence type="ECO:0000256" key="2">
    <source>
        <dbReference type="SAM" id="Phobius"/>
    </source>
</evidence>
<dbReference type="GeneID" id="30020467"/>
<keyword evidence="4" id="KW-1185">Reference proteome</keyword>
<comment type="caution">
    <text evidence="3">The sequence shown here is derived from an EMBL/GenBank/DDBJ whole genome shotgun (WGS) entry which is preliminary data.</text>
</comment>
<dbReference type="RefSeq" id="XP_018704737.1">
    <property type="nucleotide sequence ID" value="XM_018847781.1"/>
</dbReference>
<evidence type="ECO:0000313" key="4">
    <source>
        <dbReference type="Proteomes" id="UP000076744"/>
    </source>
</evidence>
<dbReference type="AlphaFoldDB" id="A0A167XBH7"/>
<organism evidence="3 4">
    <name type="scientific">Cordyceps fumosorosea (strain ARSEF 2679)</name>
    <name type="common">Isaria fumosorosea</name>
    <dbReference type="NCBI Taxonomy" id="1081104"/>
    <lineage>
        <taxon>Eukaryota</taxon>
        <taxon>Fungi</taxon>
        <taxon>Dikarya</taxon>
        <taxon>Ascomycota</taxon>
        <taxon>Pezizomycotina</taxon>
        <taxon>Sordariomycetes</taxon>
        <taxon>Hypocreomycetidae</taxon>
        <taxon>Hypocreales</taxon>
        <taxon>Cordycipitaceae</taxon>
        <taxon>Cordyceps</taxon>
    </lineage>
</organism>
<proteinExistence type="predicted"/>
<dbReference type="Proteomes" id="UP000076744">
    <property type="component" value="Unassembled WGS sequence"/>
</dbReference>
<feature type="region of interest" description="Disordered" evidence="1">
    <location>
        <begin position="125"/>
        <end position="197"/>
    </location>
</feature>
<feature type="compositionally biased region" description="Pro residues" evidence="1">
    <location>
        <begin position="163"/>
        <end position="174"/>
    </location>
</feature>
<sequence>MDHNDMFGWNPLNAAPSSSGQPRELINGMLLASASAESDPDTRDSPSGSKPTEEQVAWAFGIFLLLIVLLICAHVARFRAQRRLPSEEDGTQLGDQDARDDDIFRSDERRRHYWRAKVLGNLAAGEPRRAESDQPPAYPGFVQPPQSHSFIQLPGRHSSVQPPGYPSFVQPPRPARTAQSSPYHDNTLIRPLNGFSL</sequence>
<dbReference type="EMBL" id="AZHB01000009">
    <property type="protein sequence ID" value="OAA64765.1"/>
    <property type="molecule type" value="Genomic_DNA"/>
</dbReference>
<evidence type="ECO:0000313" key="3">
    <source>
        <dbReference type="EMBL" id="OAA64765.1"/>
    </source>
</evidence>
<reference evidence="3 4" key="1">
    <citation type="journal article" date="2016" name="Genome Biol. Evol.">
        <title>Divergent and convergent evolution of fungal pathogenicity.</title>
        <authorList>
            <person name="Shang Y."/>
            <person name="Xiao G."/>
            <person name="Zheng P."/>
            <person name="Cen K."/>
            <person name="Zhan S."/>
            <person name="Wang C."/>
        </authorList>
    </citation>
    <scope>NUCLEOTIDE SEQUENCE [LARGE SCALE GENOMIC DNA]</scope>
    <source>
        <strain evidence="3 4">ARSEF 2679</strain>
    </source>
</reference>
<accession>A0A167XBH7</accession>
<name>A0A167XBH7_CORFA</name>
<feature type="transmembrane region" description="Helical" evidence="2">
    <location>
        <begin position="56"/>
        <end position="76"/>
    </location>
</feature>
<gene>
    <name evidence="3" type="ORF">ISF_04175</name>
</gene>
<evidence type="ECO:0000256" key="1">
    <source>
        <dbReference type="SAM" id="MobiDB-lite"/>
    </source>
</evidence>
<keyword evidence="2" id="KW-0472">Membrane</keyword>
<feature type="region of interest" description="Disordered" evidence="1">
    <location>
        <begin position="1"/>
        <end position="23"/>
    </location>
</feature>
<keyword evidence="2" id="KW-1133">Transmembrane helix</keyword>
<protein>
    <submittedName>
        <fullName evidence="3">Uncharacterized protein</fullName>
    </submittedName>
</protein>
<keyword evidence="2" id="KW-0812">Transmembrane</keyword>